<organism evidence="1 2">
    <name type="scientific">Streptomyces abikoensis</name>
    <dbReference type="NCBI Taxonomy" id="97398"/>
    <lineage>
        <taxon>Bacteria</taxon>
        <taxon>Bacillati</taxon>
        <taxon>Actinomycetota</taxon>
        <taxon>Actinomycetes</taxon>
        <taxon>Kitasatosporales</taxon>
        <taxon>Streptomycetaceae</taxon>
        <taxon>Streptomyces</taxon>
    </lineage>
</organism>
<dbReference type="Gene3D" id="3.90.1150.10">
    <property type="entry name" value="Aspartate Aminotransferase, domain 1"/>
    <property type="match status" value="1"/>
</dbReference>
<dbReference type="InterPro" id="IPR015422">
    <property type="entry name" value="PyrdxlP-dep_Trfase_small"/>
</dbReference>
<sequence>MALAGLAGLDRELPRLPAYVAHAKVVAEALKDAFRAAGVPWFRVHPDVPHTHQFQVWLPYPPEALTAAGVRLAEETGTWVFNRWDAAPVPGLAVTEVSVAASALAWTPAAVRDAVGALLERLDRPDGGGGGAPVG</sequence>
<dbReference type="EMBL" id="JBIRRB010000016">
    <property type="protein sequence ID" value="MFI0915037.1"/>
    <property type="molecule type" value="Genomic_DNA"/>
</dbReference>
<evidence type="ECO:0000313" key="1">
    <source>
        <dbReference type="EMBL" id="MFI0915037.1"/>
    </source>
</evidence>
<dbReference type="RefSeq" id="WP_397614731.1">
    <property type="nucleotide sequence ID" value="NZ_JBIRRB010000016.1"/>
</dbReference>
<reference evidence="1 2" key="1">
    <citation type="submission" date="2024-10" db="EMBL/GenBank/DDBJ databases">
        <title>The Natural Products Discovery Center: Release of the First 8490 Sequenced Strains for Exploring Actinobacteria Biosynthetic Diversity.</title>
        <authorList>
            <person name="Kalkreuter E."/>
            <person name="Kautsar S.A."/>
            <person name="Yang D."/>
            <person name="Bader C.D."/>
            <person name="Teijaro C.N."/>
            <person name="Fluegel L."/>
            <person name="Davis C.M."/>
            <person name="Simpson J.R."/>
            <person name="Lauterbach L."/>
            <person name="Steele A.D."/>
            <person name="Gui C."/>
            <person name="Meng S."/>
            <person name="Li G."/>
            <person name="Viehrig K."/>
            <person name="Ye F."/>
            <person name="Su P."/>
            <person name="Kiefer A.F."/>
            <person name="Nichols A."/>
            <person name="Cepeda A.J."/>
            <person name="Yan W."/>
            <person name="Fan B."/>
            <person name="Jiang Y."/>
            <person name="Adhikari A."/>
            <person name="Zheng C.-J."/>
            <person name="Schuster L."/>
            <person name="Cowan T.M."/>
            <person name="Smanski M.J."/>
            <person name="Chevrette M.G."/>
            <person name="De Carvalho L.P.S."/>
            <person name="Shen B."/>
        </authorList>
    </citation>
    <scope>NUCLEOTIDE SEQUENCE [LARGE SCALE GENOMIC DNA]</scope>
    <source>
        <strain evidence="1 2">NPDC020979</strain>
    </source>
</reference>
<name>A0ABW7TG33_9ACTN</name>
<keyword evidence="2" id="KW-1185">Reference proteome</keyword>
<proteinExistence type="predicted"/>
<protein>
    <submittedName>
        <fullName evidence="1">Uncharacterized protein</fullName>
    </submittedName>
</protein>
<gene>
    <name evidence="1" type="ORF">ACH4TF_32050</name>
</gene>
<comment type="caution">
    <text evidence="1">The sequence shown here is derived from an EMBL/GenBank/DDBJ whole genome shotgun (WGS) entry which is preliminary data.</text>
</comment>
<dbReference type="Proteomes" id="UP001611162">
    <property type="component" value="Unassembled WGS sequence"/>
</dbReference>
<accession>A0ABW7TG33</accession>
<evidence type="ECO:0000313" key="2">
    <source>
        <dbReference type="Proteomes" id="UP001611162"/>
    </source>
</evidence>